<evidence type="ECO:0000313" key="1">
    <source>
        <dbReference type="EMBL" id="ERI86523.1"/>
    </source>
</evidence>
<protein>
    <submittedName>
        <fullName evidence="1">Uncharacterized protein</fullName>
    </submittedName>
</protein>
<sequence length="44" mass="5284">MDRPAPRRETIRPDELTLSFNQYQLSLHTALKNRVLRSQLFNEQ</sequence>
<dbReference type="Proteomes" id="UP000016496">
    <property type="component" value="Unassembled WGS sequence"/>
</dbReference>
<accession>U2CR21</accession>
<dbReference type="AlphaFoldDB" id="U2CR21"/>
<name>U2CR21_9BACE</name>
<organism evidence="1 2">
    <name type="scientific">Bacteroides pyogenes F0041</name>
    <dbReference type="NCBI Taxonomy" id="1321819"/>
    <lineage>
        <taxon>Bacteria</taxon>
        <taxon>Pseudomonadati</taxon>
        <taxon>Bacteroidota</taxon>
        <taxon>Bacteroidia</taxon>
        <taxon>Bacteroidales</taxon>
        <taxon>Bacteroidaceae</taxon>
        <taxon>Bacteroides</taxon>
    </lineage>
</organism>
<comment type="caution">
    <text evidence="1">The sequence shown here is derived from an EMBL/GenBank/DDBJ whole genome shotgun (WGS) entry which is preliminary data.</text>
</comment>
<dbReference type="HOGENOM" id="CLU_3212637_0_0_10"/>
<gene>
    <name evidence="1" type="ORF">HMPREF1981_00893</name>
</gene>
<dbReference type="EMBL" id="AWSV01000053">
    <property type="protein sequence ID" value="ERI86523.1"/>
    <property type="molecule type" value="Genomic_DNA"/>
</dbReference>
<proteinExistence type="predicted"/>
<reference evidence="1 2" key="1">
    <citation type="submission" date="2013-08" db="EMBL/GenBank/DDBJ databases">
        <authorList>
            <person name="Weinstock G."/>
            <person name="Sodergren E."/>
            <person name="Wylie T."/>
            <person name="Fulton L."/>
            <person name="Fulton R."/>
            <person name="Fronick C."/>
            <person name="O'Laughlin M."/>
            <person name="Godfrey J."/>
            <person name="Miner T."/>
            <person name="Herter B."/>
            <person name="Appelbaum E."/>
            <person name="Cordes M."/>
            <person name="Lek S."/>
            <person name="Wollam A."/>
            <person name="Pepin K.H."/>
            <person name="Palsikar V.B."/>
            <person name="Mitreva M."/>
            <person name="Wilson R.K."/>
        </authorList>
    </citation>
    <scope>NUCLEOTIDE SEQUENCE [LARGE SCALE GENOMIC DNA]</scope>
    <source>
        <strain evidence="1 2">F0041</strain>
    </source>
</reference>
<evidence type="ECO:0000313" key="2">
    <source>
        <dbReference type="Proteomes" id="UP000016496"/>
    </source>
</evidence>